<feature type="region of interest" description="Disordered" evidence="1">
    <location>
        <begin position="93"/>
        <end position="239"/>
    </location>
</feature>
<keyword evidence="3" id="KW-1185">Reference proteome</keyword>
<evidence type="ECO:0000313" key="2">
    <source>
        <dbReference type="EMBL" id="KAJ3835177.1"/>
    </source>
</evidence>
<feature type="compositionally biased region" description="Low complexity" evidence="1">
    <location>
        <begin position="125"/>
        <end position="163"/>
    </location>
</feature>
<feature type="compositionally biased region" description="Acidic residues" evidence="1">
    <location>
        <begin position="202"/>
        <end position="213"/>
    </location>
</feature>
<sequence length="276" mass="31833">MLSNSHHSPFHMKSSRHSIELANADITRLMDPSYHPTNHGLSSTEPARAYVDRCGQMHDPDFHYFPVYERAGRNGDRRRRRISDPLSRSSIQFEDEDLDVEEDEEDFESRLRQNSRRHQSRRPRSSQSHTYPLSSSDSYYTSSSSSSSPSSYSSPLPFSPYTSVFEDKPRHHHHSILPKKFRRPSSDSSPPSSPLSYSSPLDFDEPSDVEDDQQNQTSPDDVDETEHQEVSAQPPQTAFSYSQAMKKQWLAVSLSLRFRLFRAKRRASSTYRSNRS</sequence>
<protein>
    <submittedName>
        <fullName evidence="2">Uncharacterized protein</fullName>
    </submittedName>
</protein>
<accession>A0AA38P2M2</accession>
<dbReference type="EMBL" id="MU806439">
    <property type="protein sequence ID" value="KAJ3835177.1"/>
    <property type="molecule type" value="Genomic_DNA"/>
</dbReference>
<evidence type="ECO:0000313" key="3">
    <source>
        <dbReference type="Proteomes" id="UP001163846"/>
    </source>
</evidence>
<comment type="caution">
    <text evidence="2">The sequence shown here is derived from an EMBL/GenBank/DDBJ whole genome shotgun (WGS) entry which is preliminary data.</text>
</comment>
<feature type="compositionally biased region" description="Low complexity" evidence="1">
    <location>
        <begin position="186"/>
        <end position="201"/>
    </location>
</feature>
<reference evidence="2" key="1">
    <citation type="submission" date="2022-08" db="EMBL/GenBank/DDBJ databases">
        <authorList>
            <consortium name="DOE Joint Genome Institute"/>
            <person name="Min B."/>
            <person name="Riley R."/>
            <person name="Sierra-Patev S."/>
            <person name="Naranjo-Ortiz M."/>
            <person name="Looney B."/>
            <person name="Konkel Z."/>
            <person name="Slot J.C."/>
            <person name="Sakamoto Y."/>
            <person name="Steenwyk J.L."/>
            <person name="Rokas A."/>
            <person name="Carro J."/>
            <person name="Camarero S."/>
            <person name="Ferreira P."/>
            <person name="Molpeceres G."/>
            <person name="Ruiz-Duenas F.J."/>
            <person name="Serrano A."/>
            <person name="Henrissat B."/>
            <person name="Drula E."/>
            <person name="Hughes K.W."/>
            <person name="Mata J.L."/>
            <person name="Ishikawa N.K."/>
            <person name="Vargas-Isla R."/>
            <person name="Ushijima S."/>
            <person name="Smith C.A."/>
            <person name="Ahrendt S."/>
            <person name="Andreopoulos W."/>
            <person name="He G."/>
            <person name="Labutti K."/>
            <person name="Lipzen A."/>
            <person name="Ng V."/>
            <person name="Sandor L."/>
            <person name="Barry K."/>
            <person name="Martinez A.T."/>
            <person name="Xiao Y."/>
            <person name="Gibbons J.G."/>
            <person name="Terashima K."/>
            <person name="Hibbett D.S."/>
            <person name="Grigoriev I.V."/>
        </authorList>
    </citation>
    <scope>NUCLEOTIDE SEQUENCE</scope>
    <source>
        <strain evidence="2">TFB9207</strain>
    </source>
</reference>
<evidence type="ECO:0000256" key="1">
    <source>
        <dbReference type="SAM" id="MobiDB-lite"/>
    </source>
</evidence>
<dbReference type="AlphaFoldDB" id="A0AA38P2M2"/>
<proteinExistence type="predicted"/>
<organism evidence="2 3">
    <name type="scientific">Lentinula raphanica</name>
    <dbReference type="NCBI Taxonomy" id="153919"/>
    <lineage>
        <taxon>Eukaryota</taxon>
        <taxon>Fungi</taxon>
        <taxon>Dikarya</taxon>
        <taxon>Basidiomycota</taxon>
        <taxon>Agaricomycotina</taxon>
        <taxon>Agaricomycetes</taxon>
        <taxon>Agaricomycetidae</taxon>
        <taxon>Agaricales</taxon>
        <taxon>Marasmiineae</taxon>
        <taxon>Omphalotaceae</taxon>
        <taxon>Lentinula</taxon>
    </lineage>
</organism>
<dbReference type="Proteomes" id="UP001163846">
    <property type="component" value="Unassembled WGS sequence"/>
</dbReference>
<name>A0AA38P2M2_9AGAR</name>
<feature type="compositionally biased region" description="Acidic residues" evidence="1">
    <location>
        <begin position="93"/>
        <end position="107"/>
    </location>
</feature>
<feature type="compositionally biased region" description="Basic residues" evidence="1">
    <location>
        <begin position="170"/>
        <end position="183"/>
    </location>
</feature>
<feature type="compositionally biased region" description="Polar residues" evidence="1">
    <location>
        <begin position="230"/>
        <end position="239"/>
    </location>
</feature>
<feature type="compositionally biased region" description="Basic residues" evidence="1">
    <location>
        <begin position="113"/>
        <end position="124"/>
    </location>
</feature>
<gene>
    <name evidence="2" type="ORF">F5878DRAFT_628708</name>
</gene>